<dbReference type="InterPro" id="IPR021139">
    <property type="entry name" value="NYN"/>
</dbReference>
<dbReference type="Pfam" id="PF01936">
    <property type="entry name" value="NYN"/>
    <property type="match status" value="1"/>
</dbReference>
<proteinExistence type="predicted"/>
<accession>A0ABN9VS89</accession>
<evidence type="ECO:0000313" key="3">
    <source>
        <dbReference type="EMBL" id="CAK0876339.1"/>
    </source>
</evidence>
<keyword evidence="1" id="KW-0175">Coiled coil</keyword>
<evidence type="ECO:0000313" key="4">
    <source>
        <dbReference type="Proteomes" id="UP001189429"/>
    </source>
</evidence>
<sequence length="256" mass="28041">MRAGSHDTAEAAVQATAEVAIQAGPLTSGYRGERDILQLRRQFQGRLQQLRSQLIPGLQDWREELLAAVRLAEEQAAELRQRCAEAEREGREEFERTIGNLKAVEEPKRTRLQQQREKREELVREIDELTKSRARAPSTGARVALLIDGDQPLGEMVVKRCYVTTSKARDWGPSLQDAGIDAVVVPRKAGGSKDPVDLEIALEAADLALGPSRPDLSALVIASNDVDLISVLRYVRTAAEQSASGHVGVLPGVDHT</sequence>
<organism evidence="3 4">
    <name type="scientific">Prorocentrum cordatum</name>
    <dbReference type="NCBI Taxonomy" id="2364126"/>
    <lineage>
        <taxon>Eukaryota</taxon>
        <taxon>Sar</taxon>
        <taxon>Alveolata</taxon>
        <taxon>Dinophyceae</taxon>
        <taxon>Prorocentrales</taxon>
        <taxon>Prorocentraceae</taxon>
        <taxon>Prorocentrum</taxon>
    </lineage>
</organism>
<gene>
    <name evidence="3" type="ORF">PCOR1329_LOCUS60756</name>
</gene>
<dbReference type="Proteomes" id="UP001189429">
    <property type="component" value="Unassembled WGS sequence"/>
</dbReference>
<evidence type="ECO:0000256" key="1">
    <source>
        <dbReference type="SAM" id="Coils"/>
    </source>
</evidence>
<dbReference type="Gene3D" id="3.40.50.1010">
    <property type="entry name" value="5'-nuclease"/>
    <property type="match status" value="1"/>
</dbReference>
<comment type="caution">
    <text evidence="3">The sequence shown here is derived from an EMBL/GenBank/DDBJ whole genome shotgun (WGS) entry which is preliminary data.</text>
</comment>
<dbReference type="EMBL" id="CAUYUJ010017617">
    <property type="protein sequence ID" value="CAK0876339.1"/>
    <property type="molecule type" value="Genomic_DNA"/>
</dbReference>
<keyword evidence="4" id="KW-1185">Reference proteome</keyword>
<protein>
    <recommendedName>
        <fullName evidence="2">NYN domain-containing protein</fullName>
    </recommendedName>
</protein>
<feature type="coiled-coil region" evidence="1">
    <location>
        <begin position="62"/>
        <end position="132"/>
    </location>
</feature>
<evidence type="ECO:0000259" key="2">
    <source>
        <dbReference type="Pfam" id="PF01936"/>
    </source>
</evidence>
<name>A0ABN9VS89_9DINO</name>
<feature type="domain" description="NYN" evidence="2">
    <location>
        <begin position="153"/>
        <end position="236"/>
    </location>
</feature>
<reference evidence="3" key="1">
    <citation type="submission" date="2023-10" db="EMBL/GenBank/DDBJ databases">
        <authorList>
            <person name="Chen Y."/>
            <person name="Shah S."/>
            <person name="Dougan E. K."/>
            <person name="Thang M."/>
            <person name="Chan C."/>
        </authorList>
    </citation>
    <scope>NUCLEOTIDE SEQUENCE [LARGE SCALE GENOMIC DNA]</scope>
</reference>